<dbReference type="EMBL" id="KX903300">
    <property type="protein sequence ID" value="AQZ55406.1"/>
    <property type="molecule type" value="Genomic_RNA"/>
</dbReference>
<dbReference type="InterPro" id="IPR032433">
    <property type="entry name" value="DiSB-ORF2_chro"/>
</dbReference>
<protein>
    <submittedName>
        <fullName evidence="2">ORF2</fullName>
    </submittedName>
</protein>
<evidence type="ECO:0000313" key="2">
    <source>
        <dbReference type="EMBL" id="AQZ55406.1"/>
    </source>
</evidence>
<feature type="domain" description="Putative virion glycoprotein N-terminal" evidence="1">
    <location>
        <begin position="64"/>
        <end position="346"/>
    </location>
</feature>
<evidence type="ECO:0000259" key="1">
    <source>
        <dbReference type="Pfam" id="PF16506"/>
    </source>
</evidence>
<reference evidence="2" key="1">
    <citation type="journal article" date="2017" name="Evol. Bioinform. Online">
        <title>Discovery and Characterisation of Castlerea Virus, a New Species of Negevirus Isolated in Australia.</title>
        <authorList>
            <person name="O'Brien C.A."/>
            <person name="McLean B.J."/>
            <person name="Colmant A.M.G."/>
            <person name="Harrison J.J."/>
            <person name="Hall-Mendelin S."/>
            <person name="van den Hurk A.F."/>
            <person name="Johansen C.A."/>
            <person name="Watterson D."/>
            <person name="Bielefeldt-Ohmann H."/>
            <person name="Newton N.D."/>
            <person name="Schulz B.L."/>
            <person name="Hall R.A."/>
            <person name="Hobson-Peters J."/>
        </authorList>
    </citation>
    <scope>NUCLEOTIDE SEQUENCE</scope>
    <source>
        <strain evidence="2">P59669</strain>
    </source>
</reference>
<organism evidence="2">
    <name type="scientific">Castlerea virus</name>
    <dbReference type="NCBI Taxonomy" id="1969351"/>
    <lineage>
        <taxon>Viruses</taxon>
        <taxon>Riboviria</taxon>
        <taxon>Negevirus</taxon>
    </lineage>
</organism>
<name>A0A1W5RWV6_9VIRU</name>
<sequence>MNFPLTVSFLLHFVALVHSAVFKNDVLNQFPSTRQKNAFYQKLVPHLEPLGEFEIAPYAFNPECLSVYRTNDWFYSQCALPSNCSEPSVIKLERSFFGQETVICHSDLKHSRKDVYEFFTPKFVPKNLTLRDPISILGNNFNLLTNLTPVSFFEWFYIVKSADGRYGLLPRICDETHRNSTHLPKNVHFEHNGDRVCLIETSYTTHSCIPKLYNSIFTLLQLYDFPIEFDGVPFSQGSFSLTNNKVIGADSYITNSVGKTPIVIDKVGGSYMLTYESFDSNQPFYIVRNQRHLPTENHQCFNLLSHYSSPLTSIFHHISTFIRKELSYLVEFLKQLAGEIALILFKIVSELFEIFMSLIPYNSEFYTSLFVMTLTYFNTRDIPISCVVFVGVYVFKIYMTSFI</sequence>
<dbReference type="Pfam" id="PF16506">
    <property type="entry name" value="DiSB-ORF2_chro"/>
    <property type="match status" value="1"/>
</dbReference>
<accession>A0A1W5RWV6</accession>
<proteinExistence type="predicted"/>